<evidence type="ECO:0000313" key="5">
    <source>
        <dbReference type="EMBL" id="OYQ20557.1"/>
    </source>
</evidence>
<protein>
    <recommendedName>
        <fullName evidence="7">Glycosyltransferase subfamily 4-like N-terminal domain-containing protein</fullName>
    </recommendedName>
</protein>
<dbReference type="Gene3D" id="3.40.50.2000">
    <property type="entry name" value="Glycogen Phosphorylase B"/>
    <property type="match status" value="2"/>
</dbReference>
<gene>
    <name evidence="5" type="ORF">CHR90_04055</name>
</gene>
<keyword evidence="1" id="KW-0328">Glycosyltransferase</keyword>
<organism evidence="5 6">
    <name type="scientific">Elstera cyanobacteriorum</name>
    <dbReference type="NCBI Taxonomy" id="2022747"/>
    <lineage>
        <taxon>Bacteria</taxon>
        <taxon>Pseudomonadati</taxon>
        <taxon>Pseudomonadota</taxon>
        <taxon>Alphaproteobacteria</taxon>
        <taxon>Rhodospirillales</taxon>
        <taxon>Rhodospirillaceae</taxon>
        <taxon>Elstera</taxon>
    </lineage>
</organism>
<name>A0A255XU69_9PROT</name>
<dbReference type="InterPro" id="IPR028098">
    <property type="entry name" value="Glyco_trans_4-like_N"/>
</dbReference>
<dbReference type="SUPFAM" id="SSF53756">
    <property type="entry name" value="UDP-Glycosyltransferase/glycogen phosphorylase"/>
    <property type="match status" value="1"/>
</dbReference>
<evidence type="ECO:0000259" key="3">
    <source>
        <dbReference type="Pfam" id="PF00534"/>
    </source>
</evidence>
<evidence type="ECO:0008006" key="7">
    <source>
        <dbReference type="Google" id="ProtNLM"/>
    </source>
</evidence>
<dbReference type="Pfam" id="PF00534">
    <property type="entry name" value="Glycos_transf_1"/>
    <property type="match status" value="1"/>
</dbReference>
<comment type="caution">
    <text evidence="5">The sequence shown here is derived from an EMBL/GenBank/DDBJ whole genome shotgun (WGS) entry which is preliminary data.</text>
</comment>
<feature type="domain" description="Glycosyl transferase family 1" evidence="3">
    <location>
        <begin position="218"/>
        <end position="310"/>
    </location>
</feature>
<dbReference type="InterPro" id="IPR001296">
    <property type="entry name" value="Glyco_trans_1"/>
</dbReference>
<feature type="domain" description="Glycosyltransferase subfamily 4-like N-terminal" evidence="4">
    <location>
        <begin position="16"/>
        <end position="161"/>
    </location>
</feature>
<evidence type="ECO:0000256" key="1">
    <source>
        <dbReference type="ARBA" id="ARBA00022676"/>
    </source>
</evidence>
<proteinExistence type="predicted"/>
<evidence type="ECO:0000313" key="6">
    <source>
        <dbReference type="Proteomes" id="UP000216361"/>
    </source>
</evidence>
<dbReference type="Proteomes" id="UP000216361">
    <property type="component" value="Unassembled WGS sequence"/>
</dbReference>
<sequence length="343" mass="37056">MRILFVSTYPHLPDIIGGLQTTTHDLCRALALMGAEAAVLCGLNEHRTAGADLIPQRDETLGYSVFRVADPGEALAMVAAHFDPTAIVVQSGTALVPMVVRALETGRPTAVYLHNVETHQVGGILQPDPALLYLANSAFTAARWKALYGIDCAVIPPLVEADDYRVTETGNQVLFVNPTPIKGVEILFGLAAACPQFRFLVAESWTLDPRWRTLCRRRAEALGNIDWVPPTRDMRALYRRARCLLMPSLWEEAFGRTVIEAQVNGIPVLASNRGALPDTVGAGGLLVDPHAPIAVWAEALTRIMGDDHAALSQAAAEKAFLETAANSVTVGDLLSLLARHAFR</sequence>
<dbReference type="GO" id="GO:0016757">
    <property type="term" value="F:glycosyltransferase activity"/>
    <property type="evidence" value="ECO:0007669"/>
    <property type="project" value="UniProtKB-KW"/>
</dbReference>
<dbReference type="RefSeq" id="WP_094407708.1">
    <property type="nucleotide sequence ID" value="NZ_BMJZ01000009.1"/>
</dbReference>
<accession>A0A255XU69</accession>
<evidence type="ECO:0000256" key="2">
    <source>
        <dbReference type="ARBA" id="ARBA00022679"/>
    </source>
</evidence>
<dbReference type="Pfam" id="PF13439">
    <property type="entry name" value="Glyco_transf_4"/>
    <property type="match status" value="1"/>
</dbReference>
<dbReference type="PANTHER" id="PTHR12526:SF510">
    <property type="entry name" value="D-INOSITOL 3-PHOSPHATE GLYCOSYLTRANSFERASE"/>
    <property type="match status" value="1"/>
</dbReference>
<dbReference type="AlphaFoldDB" id="A0A255XU69"/>
<dbReference type="PANTHER" id="PTHR12526">
    <property type="entry name" value="GLYCOSYLTRANSFERASE"/>
    <property type="match status" value="1"/>
</dbReference>
<reference evidence="5 6" key="1">
    <citation type="submission" date="2017-07" db="EMBL/GenBank/DDBJ databases">
        <title>Elstera cyanobacteriorum sp. nov., a novel bacterium isolated from cyanobacterial aggregates in a eutrophic lake.</title>
        <authorList>
            <person name="Cai H."/>
        </authorList>
    </citation>
    <scope>NUCLEOTIDE SEQUENCE [LARGE SCALE GENOMIC DNA]</scope>
    <source>
        <strain evidence="5 6">TH019</strain>
    </source>
</reference>
<dbReference type="EMBL" id="NOXS01000027">
    <property type="protein sequence ID" value="OYQ20557.1"/>
    <property type="molecule type" value="Genomic_DNA"/>
</dbReference>
<evidence type="ECO:0000259" key="4">
    <source>
        <dbReference type="Pfam" id="PF13439"/>
    </source>
</evidence>
<keyword evidence="6" id="KW-1185">Reference proteome</keyword>
<dbReference type="OrthoDB" id="9807414at2"/>
<keyword evidence="2" id="KW-0808">Transferase</keyword>